<sequence length="274" mass="30521">MNAGNLRPGERLTWIQITQADRYLALLLGLPAGSENPSYMSAETFGNPNINKDLLFSRKLCDLSKRIIDRNEAAHNHANASTQGIDEGLDSLAKEMPSSWWPILGMFSNDRSLEAALTFDKLMTQIWFFQLETLLHLPLMLKAERSYKYSKFSCLKASREMMWRYLALRSAENKSSCCKVVDMGALMATVTLFPDLLEPVVGQESPERKSDQNSIQTVLQSMDELFQGGEDVVTTQSASVIKSLLAVDDASGHKHGNLKLTIPHFGTISTSDLT</sequence>
<accession>A0A218Z8Z2</accession>
<keyword evidence="3" id="KW-0539">Nucleus</keyword>
<dbReference type="OrthoDB" id="5392779at2759"/>
<evidence type="ECO:0000256" key="3">
    <source>
        <dbReference type="ARBA" id="ARBA00023242"/>
    </source>
</evidence>
<keyword evidence="2" id="KW-0804">Transcription</keyword>
<evidence type="ECO:0000256" key="2">
    <source>
        <dbReference type="ARBA" id="ARBA00023163"/>
    </source>
</evidence>
<dbReference type="PANTHER" id="PTHR47840:SF1">
    <property type="entry name" value="ZN(II)2CYS6 TRANSCRIPTION FACTOR (EUROFUNG)"/>
    <property type="match status" value="1"/>
</dbReference>
<dbReference type="Proteomes" id="UP000242519">
    <property type="component" value="Unassembled WGS sequence"/>
</dbReference>
<proteinExistence type="predicted"/>
<dbReference type="AlphaFoldDB" id="A0A218Z8Z2"/>
<keyword evidence="1" id="KW-0805">Transcription regulation</keyword>
<dbReference type="EMBL" id="MZNU01000174">
    <property type="protein sequence ID" value="OWP03666.1"/>
    <property type="molecule type" value="Genomic_DNA"/>
</dbReference>
<dbReference type="CDD" id="cd12148">
    <property type="entry name" value="fungal_TF_MHR"/>
    <property type="match status" value="1"/>
</dbReference>
<gene>
    <name evidence="4" type="ORF">B2J93_2178</name>
</gene>
<evidence type="ECO:0000313" key="4">
    <source>
        <dbReference type="EMBL" id="OWP03666.1"/>
    </source>
</evidence>
<organism evidence="4 5">
    <name type="scientific">Diplocarpon coronariae</name>
    <dbReference type="NCBI Taxonomy" id="2795749"/>
    <lineage>
        <taxon>Eukaryota</taxon>
        <taxon>Fungi</taxon>
        <taxon>Dikarya</taxon>
        <taxon>Ascomycota</taxon>
        <taxon>Pezizomycotina</taxon>
        <taxon>Leotiomycetes</taxon>
        <taxon>Helotiales</taxon>
        <taxon>Drepanopezizaceae</taxon>
        <taxon>Diplocarpon</taxon>
    </lineage>
</organism>
<evidence type="ECO:0000256" key="1">
    <source>
        <dbReference type="ARBA" id="ARBA00023015"/>
    </source>
</evidence>
<keyword evidence="5" id="KW-1185">Reference proteome</keyword>
<comment type="caution">
    <text evidence="4">The sequence shown here is derived from an EMBL/GenBank/DDBJ whole genome shotgun (WGS) entry which is preliminary data.</text>
</comment>
<dbReference type="InParanoid" id="A0A218Z8Z2"/>
<evidence type="ECO:0000313" key="5">
    <source>
        <dbReference type="Proteomes" id="UP000242519"/>
    </source>
</evidence>
<name>A0A218Z8Z2_9HELO</name>
<dbReference type="STRING" id="503106.A0A218Z8Z2"/>
<dbReference type="PANTHER" id="PTHR47840">
    <property type="entry name" value="ZN(II)2CYS6 TRANSCRIPTION FACTOR (EUROFUNG)-RELATED"/>
    <property type="match status" value="1"/>
</dbReference>
<reference evidence="4 5" key="1">
    <citation type="submission" date="2017-04" db="EMBL/GenBank/DDBJ databases">
        <title>Draft genome sequence of Marssonina coronaria NL1: causal agent of apple blotch.</title>
        <authorList>
            <person name="Cheng Q."/>
        </authorList>
    </citation>
    <scope>NUCLEOTIDE SEQUENCE [LARGE SCALE GENOMIC DNA]</scope>
    <source>
        <strain evidence="4 5">NL1</strain>
    </source>
</reference>
<protein>
    <submittedName>
        <fullName evidence="4">Uncharacterized protein</fullName>
    </submittedName>
</protein>